<dbReference type="AlphaFoldDB" id="A0A0S2HYI3"/>
<dbReference type="EC" id="2.3.1.180" evidence="5"/>
<evidence type="ECO:0000256" key="2">
    <source>
        <dbReference type="ARBA" id="ARBA00023315"/>
    </source>
</evidence>
<dbReference type="Gene3D" id="3.40.47.10">
    <property type="match status" value="2"/>
</dbReference>
<dbReference type="InterPro" id="IPR013751">
    <property type="entry name" value="ACP_syn_III_N"/>
</dbReference>
<keyword evidence="6" id="KW-1185">Reference proteome</keyword>
<evidence type="ECO:0000259" key="3">
    <source>
        <dbReference type="Pfam" id="PF08541"/>
    </source>
</evidence>
<reference evidence="5 6" key="1">
    <citation type="submission" date="2015-11" db="EMBL/GenBank/DDBJ databases">
        <title>Description and complete genome sequence of a novel strain predominating in hypersaline microbial mats and representing a new family of the Bacteriodetes phylum.</title>
        <authorList>
            <person name="Spring S."/>
            <person name="Bunk B."/>
            <person name="Sproer C."/>
            <person name="Klenk H.-P."/>
        </authorList>
    </citation>
    <scope>NUCLEOTIDE SEQUENCE [LARGE SCALE GENOMIC DNA]</scope>
    <source>
        <strain evidence="5 6">L21-Spi-D4</strain>
    </source>
</reference>
<protein>
    <submittedName>
        <fullName evidence="5">3-oxoacyl-[acyl-carrier-protein] synthase 3</fullName>
        <ecNumber evidence="5">2.3.1.180</ecNumber>
    </submittedName>
</protein>
<dbReference type="InterPro" id="IPR016039">
    <property type="entry name" value="Thiolase-like"/>
</dbReference>
<dbReference type="GO" id="GO:0044550">
    <property type="term" value="P:secondary metabolite biosynthetic process"/>
    <property type="evidence" value="ECO:0007669"/>
    <property type="project" value="TreeGrafter"/>
</dbReference>
<gene>
    <name evidence="5" type="primary">fabH_1</name>
    <name evidence="5" type="ORF">L21SP5_01507</name>
</gene>
<dbReference type="CDD" id="cd00830">
    <property type="entry name" value="KAS_III"/>
    <property type="match status" value="1"/>
</dbReference>
<dbReference type="STRING" id="1307839.L21SP5_01507"/>
<name>A0A0S2HYI3_9BACT</name>
<evidence type="ECO:0000313" key="5">
    <source>
        <dbReference type="EMBL" id="ALO15155.1"/>
    </source>
</evidence>
<dbReference type="PANTHER" id="PTHR34069:SF3">
    <property type="entry name" value="ACYL-COA:ACYL-COA ALKYLTRANSFERASE"/>
    <property type="match status" value="1"/>
</dbReference>
<feature type="domain" description="Beta-ketoacyl-[acyl-carrier-protein] synthase III N-terminal" evidence="4">
    <location>
        <begin position="133"/>
        <end position="211"/>
    </location>
</feature>
<dbReference type="GO" id="GO:0004315">
    <property type="term" value="F:3-oxoacyl-[acyl-carrier-protein] synthase activity"/>
    <property type="evidence" value="ECO:0007669"/>
    <property type="project" value="InterPro"/>
</dbReference>
<dbReference type="OrthoDB" id="5171393at2"/>
<sequence length="361" mass="40550">MARSTYSIITGTGSYIPTERIKNEDFLVNEFYESNGERIQKTNEEIIRKFAEITTIEERLYASDDLMTSDIAFFAGEKAIENASINKEDLDYIIVAHNFGDVKPGSNRTDLVPSLAARVKYKLGIENPECVAYDIAFGCPGWLQGIIQADYFIKSGDAKKILVIGADILSRISDKHDRDSMIYADGAGATILEAQESETPTGILAHKTRSDTIEYSHMLYMDKSFKSTYEPSDDIFLKMNGRRLYQYALENVPQAIKSCLEKSETPIEDVKKVLIHQANGKMDEAILKRLYKLYHIKDVPEYTMPMTISWMGNSSVATIPTLLDLILRGELESHSLKTNDTIVFASVGAGMNINALSYKFH</sequence>
<dbReference type="PANTHER" id="PTHR34069">
    <property type="entry name" value="3-OXOACYL-[ACYL-CARRIER-PROTEIN] SYNTHASE 3"/>
    <property type="match status" value="1"/>
</dbReference>
<dbReference type="SUPFAM" id="SSF53901">
    <property type="entry name" value="Thiolase-like"/>
    <property type="match status" value="1"/>
</dbReference>
<proteinExistence type="predicted"/>
<keyword evidence="1 5" id="KW-0808">Transferase</keyword>
<dbReference type="PATRIC" id="fig|1307839.3.peg.1607"/>
<evidence type="ECO:0000256" key="1">
    <source>
        <dbReference type="ARBA" id="ARBA00022679"/>
    </source>
</evidence>
<dbReference type="KEGG" id="blq:L21SP5_01507"/>
<evidence type="ECO:0000259" key="4">
    <source>
        <dbReference type="Pfam" id="PF08545"/>
    </source>
</evidence>
<dbReference type="GO" id="GO:0033818">
    <property type="term" value="F:beta-ketoacyl-acyl-carrier-protein synthase III activity"/>
    <property type="evidence" value="ECO:0007669"/>
    <property type="project" value="UniProtKB-EC"/>
</dbReference>
<dbReference type="InterPro" id="IPR013747">
    <property type="entry name" value="ACP_syn_III_C"/>
</dbReference>
<dbReference type="EMBL" id="CP013118">
    <property type="protein sequence ID" value="ALO15155.1"/>
    <property type="molecule type" value="Genomic_DNA"/>
</dbReference>
<feature type="domain" description="Beta-ketoacyl-[acyl-carrier-protein] synthase III C-terminal" evidence="3">
    <location>
        <begin position="260"/>
        <end position="358"/>
    </location>
</feature>
<keyword evidence="2 5" id="KW-0012">Acyltransferase</keyword>
<evidence type="ECO:0000313" key="6">
    <source>
        <dbReference type="Proteomes" id="UP000064893"/>
    </source>
</evidence>
<dbReference type="Proteomes" id="UP000064893">
    <property type="component" value="Chromosome"/>
</dbReference>
<dbReference type="RefSeq" id="WP_057952637.1">
    <property type="nucleotide sequence ID" value="NZ_CP013118.1"/>
</dbReference>
<organism evidence="5 6">
    <name type="scientific">Salinivirga cyanobacteriivorans</name>
    <dbReference type="NCBI Taxonomy" id="1307839"/>
    <lineage>
        <taxon>Bacteria</taxon>
        <taxon>Pseudomonadati</taxon>
        <taxon>Bacteroidota</taxon>
        <taxon>Bacteroidia</taxon>
        <taxon>Bacteroidales</taxon>
        <taxon>Salinivirgaceae</taxon>
        <taxon>Salinivirga</taxon>
    </lineage>
</organism>
<accession>A0A0S2HYI3</accession>
<dbReference type="Pfam" id="PF08541">
    <property type="entry name" value="ACP_syn_III_C"/>
    <property type="match status" value="1"/>
</dbReference>
<dbReference type="GO" id="GO:0006633">
    <property type="term" value="P:fatty acid biosynthetic process"/>
    <property type="evidence" value="ECO:0007669"/>
    <property type="project" value="InterPro"/>
</dbReference>
<dbReference type="Pfam" id="PF08545">
    <property type="entry name" value="ACP_syn_III"/>
    <property type="match status" value="1"/>
</dbReference>